<evidence type="ECO:0000313" key="2">
    <source>
        <dbReference type="EMBL" id="ORZ01261.1"/>
    </source>
</evidence>
<reference evidence="2 3" key="1">
    <citation type="submission" date="2016-07" db="EMBL/GenBank/DDBJ databases">
        <title>Pervasive Adenine N6-methylation of Active Genes in Fungi.</title>
        <authorList>
            <consortium name="DOE Joint Genome Institute"/>
            <person name="Mondo S.J."/>
            <person name="Dannebaum R.O."/>
            <person name="Kuo R.C."/>
            <person name="Labutti K."/>
            <person name="Haridas S."/>
            <person name="Kuo A."/>
            <person name="Salamov A."/>
            <person name="Ahrendt S.R."/>
            <person name="Lipzen A."/>
            <person name="Sullivan W."/>
            <person name="Andreopoulos W.B."/>
            <person name="Clum A."/>
            <person name="Lindquist E."/>
            <person name="Daum C."/>
            <person name="Ramamoorthy G.K."/>
            <person name="Gryganskyi A."/>
            <person name="Culley D."/>
            <person name="Magnuson J.K."/>
            <person name="James T.Y."/>
            <person name="O'Malley M.A."/>
            <person name="Stajich J.E."/>
            <person name="Spatafora J.W."/>
            <person name="Visel A."/>
            <person name="Grigoriev I.V."/>
        </authorList>
    </citation>
    <scope>NUCLEOTIDE SEQUENCE [LARGE SCALE GENOMIC DNA]</scope>
    <source>
        <strain evidence="2 3">NRRL 2496</strain>
    </source>
</reference>
<feature type="domain" description="Rhodanese" evidence="1">
    <location>
        <begin position="81"/>
        <end position="176"/>
    </location>
</feature>
<dbReference type="AlphaFoldDB" id="A0A1X2HPI1"/>
<dbReference type="PROSITE" id="PS50206">
    <property type="entry name" value="RHODANESE_3"/>
    <property type="match status" value="1"/>
</dbReference>
<dbReference type="EMBL" id="MCGN01000002">
    <property type="protein sequence ID" value="ORZ01261.1"/>
    <property type="molecule type" value="Genomic_DNA"/>
</dbReference>
<dbReference type="InParanoid" id="A0A1X2HPI1"/>
<dbReference type="OrthoDB" id="25002at2759"/>
<gene>
    <name evidence="2" type="ORF">BCR43DRAFT_512160</name>
</gene>
<dbReference type="STRING" id="13706.A0A1X2HPI1"/>
<accession>A0A1X2HPI1</accession>
<name>A0A1X2HPI1_SYNRA</name>
<dbReference type="InterPro" id="IPR036873">
    <property type="entry name" value="Rhodanese-like_dom_sf"/>
</dbReference>
<organism evidence="2 3">
    <name type="scientific">Syncephalastrum racemosum</name>
    <name type="common">Filamentous fungus</name>
    <dbReference type="NCBI Taxonomy" id="13706"/>
    <lineage>
        <taxon>Eukaryota</taxon>
        <taxon>Fungi</taxon>
        <taxon>Fungi incertae sedis</taxon>
        <taxon>Mucoromycota</taxon>
        <taxon>Mucoromycotina</taxon>
        <taxon>Mucoromycetes</taxon>
        <taxon>Mucorales</taxon>
        <taxon>Syncephalastraceae</taxon>
        <taxon>Syncephalastrum</taxon>
    </lineage>
</organism>
<dbReference type="OMA" id="INCQMAV"/>
<evidence type="ECO:0000313" key="3">
    <source>
        <dbReference type="Proteomes" id="UP000242180"/>
    </source>
</evidence>
<keyword evidence="3" id="KW-1185">Reference proteome</keyword>
<proteinExistence type="predicted"/>
<dbReference type="Proteomes" id="UP000242180">
    <property type="component" value="Unassembled WGS sequence"/>
</dbReference>
<protein>
    <submittedName>
        <fullName evidence="2">Rhodanese-like domain-containing protein</fullName>
    </submittedName>
</protein>
<dbReference type="InterPro" id="IPR001763">
    <property type="entry name" value="Rhodanese-like_dom"/>
</dbReference>
<sequence>MAVPVPLLPQVKAFFDSLSFGPITYTEGLHDSTLPIFNKLRVLVKKNLVATYEQINAHEIRSAPNDVHLPPETWHRELNEKGSKALVVDMRNHYEYNVGRFENAVKMDVETFREGLPELERLVEEMGADKDIYMYCTGGIRCDVASSVLQKKGHTKVKLLRGGITAYGQYIRESKQTSLFKGKNFTFDNRRGERMTDDVLSRCLHCGTTFDTIVNCVNRLCNMMMVQCPACRVRMKQTCSDLCRDHIEGKREYNLEYNYSRQIRPPSAPCTSSTDP</sequence>
<dbReference type="Pfam" id="PF00581">
    <property type="entry name" value="Rhodanese"/>
    <property type="match status" value="1"/>
</dbReference>
<dbReference type="InterPro" id="IPR022111">
    <property type="entry name" value="Rhodanese_C"/>
</dbReference>
<dbReference type="SMART" id="SM00450">
    <property type="entry name" value="RHOD"/>
    <property type="match status" value="1"/>
</dbReference>
<dbReference type="PANTHER" id="PTHR43846">
    <property type="entry name" value="UPF0176 PROTEIN YCEA"/>
    <property type="match status" value="1"/>
</dbReference>
<dbReference type="PANTHER" id="PTHR43846:SF1">
    <property type="entry name" value="TRNA URIDINE(34) HYDROXYLASE"/>
    <property type="match status" value="1"/>
</dbReference>
<dbReference type="Pfam" id="PF12368">
    <property type="entry name" value="Rhodanese_C"/>
    <property type="match status" value="1"/>
</dbReference>
<evidence type="ECO:0000259" key="1">
    <source>
        <dbReference type="PROSITE" id="PS50206"/>
    </source>
</evidence>
<dbReference type="SUPFAM" id="SSF52821">
    <property type="entry name" value="Rhodanese/Cell cycle control phosphatase"/>
    <property type="match status" value="1"/>
</dbReference>
<comment type="caution">
    <text evidence="2">The sequence shown here is derived from an EMBL/GenBank/DDBJ whole genome shotgun (WGS) entry which is preliminary data.</text>
</comment>
<dbReference type="Gene3D" id="3.40.250.10">
    <property type="entry name" value="Rhodanese-like domain"/>
    <property type="match status" value="1"/>
</dbReference>